<name>A0AAD3XLT7_NEPGR</name>
<organism evidence="2 3">
    <name type="scientific">Nepenthes gracilis</name>
    <name type="common">Slender pitcher plant</name>
    <dbReference type="NCBI Taxonomy" id="150966"/>
    <lineage>
        <taxon>Eukaryota</taxon>
        <taxon>Viridiplantae</taxon>
        <taxon>Streptophyta</taxon>
        <taxon>Embryophyta</taxon>
        <taxon>Tracheophyta</taxon>
        <taxon>Spermatophyta</taxon>
        <taxon>Magnoliopsida</taxon>
        <taxon>eudicotyledons</taxon>
        <taxon>Gunneridae</taxon>
        <taxon>Pentapetalae</taxon>
        <taxon>Caryophyllales</taxon>
        <taxon>Nepenthaceae</taxon>
        <taxon>Nepenthes</taxon>
    </lineage>
</organism>
<proteinExistence type="predicted"/>
<gene>
    <name evidence="2" type="ORF">Nepgr_010856</name>
</gene>
<keyword evidence="3" id="KW-1185">Reference proteome</keyword>
<dbReference type="AlphaFoldDB" id="A0AAD3XLT7"/>
<evidence type="ECO:0000256" key="1">
    <source>
        <dbReference type="SAM" id="MobiDB-lite"/>
    </source>
</evidence>
<feature type="region of interest" description="Disordered" evidence="1">
    <location>
        <begin position="33"/>
        <end position="60"/>
    </location>
</feature>
<sequence length="227" mass="24991">MTSSSLPSPVLGLFAAASSRPYPPPGRLEIMFTTPAATLPGAPPPPSSGPEDRPGLEGSWVEVSSPDELLNLAPQWSRNPQDYDPAVEVTIFRLVPTAPVLQRPGPFHELFSLICMRTLVRESLSGVRRIGRRSLREPPLRLVVLLCRLLGLDSPRISSFLPGSLSPRVLVPSRASRLRWPLRPLYKPAAASASMKVSWVFMYEVLEESTPFEGREEGVQLHLIGRL</sequence>
<protein>
    <submittedName>
        <fullName evidence="2">Uncharacterized protein</fullName>
    </submittedName>
</protein>
<evidence type="ECO:0000313" key="3">
    <source>
        <dbReference type="Proteomes" id="UP001279734"/>
    </source>
</evidence>
<dbReference type="EMBL" id="BSYO01000008">
    <property type="protein sequence ID" value="GMH09016.1"/>
    <property type="molecule type" value="Genomic_DNA"/>
</dbReference>
<accession>A0AAD3XLT7</accession>
<comment type="caution">
    <text evidence="2">The sequence shown here is derived from an EMBL/GenBank/DDBJ whole genome shotgun (WGS) entry which is preliminary data.</text>
</comment>
<dbReference type="Proteomes" id="UP001279734">
    <property type="component" value="Unassembled WGS sequence"/>
</dbReference>
<reference evidence="2" key="1">
    <citation type="submission" date="2023-05" db="EMBL/GenBank/DDBJ databases">
        <title>Nepenthes gracilis genome sequencing.</title>
        <authorList>
            <person name="Fukushima K."/>
        </authorList>
    </citation>
    <scope>NUCLEOTIDE SEQUENCE</scope>
    <source>
        <strain evidence="2">SING2019-196</strain>
    </source>
</reference>
<evidence type="ECO:0000313" key="2">
    <source>
        <dbReference type="EMBL" id="GMH09016.1"/>
    </source>
</evidence>